<evidence type="ECO:0000256" key="1">
    <source>
        <dbReference type="ARBA" id="ARBA00004148"/>
    </source>
</evidence>
<name>A0A3M6XWS0_HORWE</name>
<dbReference type="AlphaFoldDB" id="A0A3M6XWS0"/>
<dbReference type="GO" id="GO:0005774">
    <property type="term" value="C:vacuolar membrane"/>
    <property type="evidence" value="ECO:0007669"/>
    <property type="project" value="UniProtKB-SubCell"/>
</dbReference>
<evidence type="ECO:0000313" key="12">
    <source>
        <dbReference type="EMBL" id="RMX94976.1"/>
    </source>
</evidence>
<proteinExistence type="inferred from homology"/>
<dbReference type="Pfam" id="PF00787">
    <property type="entry name" value="PX"/>
    <property type="match status" value="1"/>
</dbReference>
<comment type="function">
    <text evidence="7">Recruits the lipid transfer protein VPS13 to endosomal and vacuolar membranes.</text>
</comment>
<evidence type="ECO:0000256" key="4">
    <source>
        <dbReference type="ARBA" id="ARBA00022554"/>
    </source>
</evidence>
<dbReference type="GO" id="GO:0010008">
    <property type="term" value="C:endosome membrane"/>
    <property type="evidence" value="ECO:0007669"/>
    <property type="project" value="UniProtKB-SubCell"/>
</dbReference>
<gene>
    <name evidence="12" type="ORF">D0868_11997</name>
</gene>
<sequence>MTPPSHASDPNTRQTDDLRSVSPPSLQHASGNSARMHLDTAAANSLTDGPSQATQQQQQQSQQNPDPEPQAAISPPFWNPHARTLSSASYHSLDDRAAAAGPHPISLEDHTTDTAAHPPSESCWAQSVTIDSYTILTGPTGIGAYVVWSCSISVLPQTSSTGNATSSTNNNQRSSSSSHPNHHDAILHLRKRYSEFDALRTNLVRSFPHAEAMIPDLPRKSFVSKFRPWFLEQRRLGLEHFLNCILLNPEFASSPVVKGFVFDLLSSTPSGYQAPHDLTEEGKRVFFISSNSQRGEGKACVTVFASARGGETVGASKGVGEIRPPLPTENGRKAFLEDIASPFLSPHYPLEMPFSQF</sequence>
<evidence type="ECO:0000259" key="11">
    <source>
        <dbReference type="PROSITE" id="PS50195"/>
    </source>
</evidence>
<keyword evidence="6" id="KW-0472">Membrane</keyword>
<reference evidence="12 13" key="1">
    <citation type="journal article" date="2018" name="BMC Genomics">
        <title>Genomic evidence for intraspecific hybridization in a clonal and extremely halotolerant yeast.</title>
        <authorList>
            <person name="Gostincar C."/>
            <person name="Stajich J.E."/>
            <person name="Zupancic J."/>
            <person name="Zalar P."/>
            <person name="Gunde-Cimerman N."/>
        </authorList>
    </citation>
    <scope>NUCLEOTIDE SEQUENCE [LARGE SCALE GENOMIC DNA]</scope>
    <source>
        <strain evidence="12 13">EXF-6654</strain>
    </source>
</reference>
<dbReference type="InterPro" id="IPR001683">
    <property type="entry name" value="PX_dom"/>
</dbReference>
<dbReference type="Gene3D" id="3.30.1520.10">
    <property type="entry name" value="Phox-like domain"/>
    <property type="match status" value="1"/>
</dbReference>
<comment type="caution">
    <text evidence="12">The sequence shown here is derived from an EMBL/GenBank/DDBJ whole genome shotgun (WGS) entry which is preliminary data.</text>
</comment>
<feature type="region of interest" description="Disordered" evidence="10">
    <location>
        <begin position="100"/>
        <end position="122"/>
    </location>
</feature>
<feature type="region of interest" description="Disordered" evidence="10">
    <location>
        <begin position="1"/>
        <end position="83"/>
    </location>
</feature>
<dbReference type="PANTHER" id="PTHR10555:SF170">
    <property type="entry name" value="FI18122P1"/>
    <property type="match status" value="1"/>
</dbReference>
<feature type="domain" description="PX" evidence="11">
    <location>
        <begin position="126"/>
        <end position="268"/>
    </location>
</feature>
<evidence type="ECO:0000256" key="7">
    <source>
        <dbReference type="ARBA" id="ARBA00033728"/>
    </source>
</evidence>
<dbReference type="VEuPathDB" id="FungiDB:BTJ68_11418"/>
<dbReference type="GO" id="GO:0032266">
    <property type="term" value="F:phosphatidylinositol-3-phosphate binding"/>
    <property type="evidence" value="ECO:0007669"/>
    <property type="project" value="InterPro"/>
</dbReference>
<dbReference type="SUPFAM" id="SSF64268">
    <property type="entry name" value="PX domain"/>
    <property type="match status" value="1"/>
</dbReference>
<evidence type="ECO:0000256" key="9">
    <source>
        <dbReference type="ARBA" id="ARBA00033785"/>
    </source>
</evidence>
<dbReference type="EMBL" id="QWIK01001401">
    <property type="protein sequence ID" value="RMX94976.1"/>
    <property type="molecule type" value="Genomic_DNA"/>
</dbReference>
<comment type="subcellular location">
    <subcellularLocation>
        <location evidence="2">Endosome</location>
    </subcellularLocation>
    <subcellularLocation>
        <location evidence="1">Vacuole membrane</location>
        <topology evidence="1">Peripheral membrane protein</topology>
    </subcellularLocation>
</comment>
<keyword evidence="5" id="KW-0967">Endosome</keyword>
<evidence type="ECO:0000256" key="6">
    <source>
        <dbReference type="ARBA" id="ARBA00023136"/>
    </source>
</evidence>
<dbReference type="CDD" id="cd07280">
    <property type="entry name" value="PX_YPT35"/>
    <property type="match status" value="1"/>
</dbReference>
<keyword evidence="4" id="KW-0926">Vacuole</keyword>
<dbReference type="InterPro" id="IPR037917">
    <property type="entry name" value="Ypt35_PX"/>
</dbReference>
<accession>A0A3M6XWS0</accession>
<dbReference type="InterPro" id="IPR036871">
    <property type="entry name" value="PX_dom_sf"/>
</dbReference>
<feature type="compositionally biased region" description="Low complexity" evidence="10">
    <location>
        <begin position="50"/>
        <end position="65"/>
    </location>
</feature>
<evidence type="ECO:0000313" key="13">
    <source>
        <dbReference type="Proteomes" id="UP000282582"/>
    </source>
</evidence>
<feature type="region of interest" description="Disordered" evidence="10">
    <location>
        <begin position="159"/>
        <end position="182"/>
    </location>
</feature>
<dbReference type="PROSITE" id="PS50195">
    <property type="entry name" value="PX"/>
    <property type="match status" value="1"/>
</dbReference>
<evidence type="ECO:0000256" key="5">
    <source>
        <dbReference type="ARBA" id="ARBA00022753"/>
    </source>
</evidence>
<dbReference type="Proteomes" id="UP000282582">
    <property type="component" value="Unassembled WGS sequence"/>
</dbReference>
<dbReference type="SMART" id="SM00312">
    <property type="entry name" value="PX"/>
    <property type="match status" value="1"/>
</dbReference>
<organism evidence="12 13">
    <name type="scientific">Hortaea werneckii</name>
    <name type="common">Black yeast</name>
    <name type="synonym">Cladosporium werneckii</name>
    <dbReference type="NCBI Taxonomy" id="91943"/>
    <lineage>
        <taxon>Eukaryota</taxon>
        <taxon>Fungi</taxon>
        <taxon>Dikarya</taxon>
        <taxon>Ascomycota</taxon>
        <taxon>Pezizomycotina</taxon>
        <taxon>Dothideomycetes</taxon>
        <taxon>Dothideomycetidae</taxon>
        <taxon>Mycosphaerellales</taxon>
        <taxon>Teratosphaeriaceae</taxon>
        <taxon>Hortaea</taxon>
    </lineage>
</organism>
<dbReference type="PANTHER" id="PTHR10555">
    <property type="entry name" value="SORTING NEXIN"/>
    <property type="match status" value="1"/>
</dbReference>
<evidence type="ECO:0000256" key="8">
    <source>
        <dbReference type="ARBA" id="ARBA00033774"/>
    </source>
</evidence>
<evidence type="ECO:0000256" key="3">
    <source>
        <dbReference type="ARBA" id="ARBA00007426"/>
    </source>
</evidence>
<comment type="similarity">
    <text evidence="3">Belongs to the YPT35 family.</text>
</comment>
<evidence type="ECO:0000256" key="2">
    <source>
        <dbReference type="ARBA" id="ARBA00004177"/>
    </source>
</evidence>
<feature type="compositionally biased region" description="Polar residues" evidence="10">
    <location>
        <begin position="22"/>
        <end position="33"/>
    </location>
</feature>
<feature type="compositionally biased region" description="Low complexity" evidence="10">
    <location>
        <begin position="159"/>
        <end position="179"/>
    </location>
</feature>
<protein>
    <recommendedName>
        <fullName evidence="8">Endosomal/vacuolar adapter protein YPT35</fullName>
    </recommendedName>
    <alternativeName>
        <fullName evidence="9">PX domain-containing protein YPT35</fullName>
    </alternativeName>
</protein>
<evidence type="ECO:0000256" key="10">
    <source>
        <dbReference type="SAM" id="MobiDB-lite"/>
    </source>
</evidence>